<evidence type="ECO:0000313" key="3">
    <source>
        <dbReference type="Proteomes" id="UP000241392"/>
    </source>
</evidence>
<accession>A0A2H4PA25</accession>
<reference evidence="3" key="1">
    <citation type="submission" date="2017-10" db="EMBL/GenBank/DDBJ databases">
        <authorList>
            <person name="Banno H."/>
            <person name="Chua N.-H."/>
        </authorList>
    </citation>
    <scope>NUCLEOTIDE SEQUENCE [LARGE SCALE GENOMIC DNA]</scope>
</reference>
<protein>
    <submittedName>
        <fullName evidence="2">Tail assembly chaperone</fullName>
    </submittedName>
</protein>
<evidence type="ECO:0000313" key="2">
    <source>
        <dbReference type="EMBL" id="ATW59075.1"/>
    </source>
</evidence>
<sequence>MEADLSAYHHLDLRDRWRYEEVLLASGHRVVLRKLTTRMIYVRIRHGLPPESALAIHFNGGKWPWKLGDHLLADLYFLHRQELEGKKAKDHPGRPRPDKTSTVSAARARKMRDARRRAAAEEARRNYRRSQGGG</sequence>
<dbReference type="Proteomes" id="UP000241392">
    <property type="component" value="Segment"/>
</dbReference>
<organism evidence="2 3">
    <name type="scientific">Gordonia phage Gustav</name>
    <dbReference type="NCBI Taxonomy" id="2047872"/>
    <lineage>
        <taxon>Viruses</taxon>
        <taxon>Duplodnaviria</taxon>
        <taxon>Heunggongvirae</taxon>
        <taxon>Uroviricota</taxon>
        <taxon>Caudoviricetes</taxon>
        <taxon>Gustavvirus</taxon>
        <taxon>Gustavvirus gustav</taxon>
    </lineage>
</organism>
<feature type="compositionally biased region" description="Basic and acidic residues" evidence="1">
    <location>
        <begin position="116"/>
        <end position="125"/>
    </location>
</feature>
<feature type="compositionally biased region" description="Basic and acidic residues" evidence="1">
    <location>
        <begin position="85"/>
        <end position="99"/>
    </location>
</feature>
<dbReference type="OrthoDB" id="19361at10239"/>
<evidence type="ECO:0000256" key="1">
    <source>
        <dbReference type="SAM" id="MobiDB-lite"/>
    </source>
</evidence>
<name>A0A2H4PA25_9CAUD</name>
<proteinExistence type="predicted"/>
<keyword evidence="3" id="KW-1185">Reference proteome</keyword>
<dbReference type="EMBL" id="MG198784">
    <property type="protein sequence ID" value="ATW59075.1"/>
    <property type="molecule type" value="Genomic_DNA"/>
</dbReference>
<feature type="region of interest" description="Disordered" evidence="1">
    <location>
        <begin position="85"/>
        <end position="134"/>
    </location>
</feature>
<gene>
    <name evidence="2" type="ORF">PHIRE_GUSTAV_15</name>
</gene>